<feature type="repeat" description="PPR" evidence="2">
    <location>
        <begin position="112"/>
        <end position="142"/>
    </location>
</feature>
<dbReference type="Gene3D" id="1.25.40.10">
    <property type="entry name" value="Tetratricopeptide repeat domain"/>
    <property type="match status" value="4"/>
</dbReference>
<feature type="repeat" description="PPR" evidence="2">
    <location>
        <begin position="316"/>
        <end position="350"/>
    </location>
</feature>
<dbReference type="PANTHER" id="PTHR47926">
    <property type="entry name" value="PENTATRICOPEPTIDE REPEAT-CONTAINING PROTEIN"/>
    <property type="match status" value="1"/>
</dbReference>
<gene>
    <name evidence="3" type="ORF">GOP47_0018262</name>
</gene>
<evidence type="ECO:0008006" key="5">
    <source>
        <dbReference type="Google" id="ProtNLM"/>
    </source>
</evidence>
<evidence type="ECO:0000256" key="1">
    <source>
        <dbReference type="ARBA" id="ARBA00022737"/>
    </source>
</evidence>
<dbReference type="InterPro" id="IPR002885">
    <property type="entry name" value="PPR_rpt"/>
</dbReference>
<dbReference type="GO" id="GO:0048731">
    <property type="term" value="P:system development"/>
    <property type="evidence" value="ECO:0007669"/>
    <property type="project" value="UniProtKB-ARBA"/>
</dbReference>
<dbReference type="Pfam" id="PF13041">
    <property type="entry name" value="PPR_2"/>
    <property type="match status" value="2"/>
</dbReference>
<dbReference type="OrthoDB" id="1871818at2759"/>
<dbReference type="NCBIfam" id="TIGR00756">
    <property type="entry name" value="PPR"/>
    <property type="match status" value="3"/>
</dbReference>
<dbReference type="FunFam" id="1.25.40.10:FF:000158">
    <property type="entry name" value="pentatricopeptide repeat-containing protein At2g33680"/>
    <property type="match status" value="1"/>
</dbReference>
<evidence type="ECO:0000313" key="3">
    <source>
        <dbReference type="EMBL" id="KAI5067734.1"/>
    </source>
</evidence>
<sequence length="601" mass="65973">MLRLSPSSRQLAALAGDHGRQSGGCGSPYTVAIQNNGEGPPLRECSVEGFARMLETCRKSRDRAQALQLYACMPVCVVTDHAKIANQLIAVLVDARSIQHARHVFDRLSHRDASAWSSLIIGYVRHEEWQHALTLYQSMQKETSLHPSDYAFVCLLKACTGLKDLEIGSELHAAIASEGLLKANLYIGSALIEMYAKCSSLSKAQEVLHELPNRDVVVWTTLITGYVDHGKAEEALLCVNKMKSEGVSPNTRTLVCIAKACGSLKATKRGQEIHTEITMKGFESEAIVGRALLSMYATCGLLETAKVLLYKLPVRNVIAWTAMIDGYAAHGYGEEALNCLEQMQHESVASNAHTFACSVKACCSFGVIEKGQELHMAIMEKGFDSNVRVGSIMVTMYVQSGMLAEAQSVFDKLPVRDSILWSALIAGYSQVGESRNAISTFNKMVGECMKPELGTFVIVLNAFNHEGGVEKGLRFFEAIQSDYGVTPTLEHYTTVVDLLGRSGHLIKAISLVEHMPYHPDYVSWCIVLSSCQNGGDMKVARYAFENAVKLKGGGMGVFVCLRNIYADAAMYDEANEVEAMWMQNQGWEKHEEDWDGLNSPG</sequence>
<protein>
    <recommendedName>
        <fullName evidence="5">Pentatricopeptide repeat-containing protein</fullName>
    </recommendedName>
</protein>
<dbReference type="GO" id="GO:0009451">
    <property type="term" value="P:RNA modification"/>
    <property type="evidence" value="ECO:0007669"/>
    <property type="project" value="InterPro"/>
</dbReference>
<keyword evidence="4" id="KW-1185">Reference proteome</keyword>
<dbReference type="InterPro" id="IPR046960">
    <property type="entry name" value="PPR_At4g14850-like_plant"/>
</dbReference>
<dbReference type="FunFam" id="1.25.40.10:FF:000344">
    <property type="entry name" value="Pentatricopeptide repeat-containing protein"/>
    <property type="match status" value="1"/>
</dbReference>
<accession>A0A9D4ZAF9</accession>
<proteinExistence type="predicted"/>
<keyword evidence="1" id="KW-0677">Repeat</keyword>
<dbReference type="Proteomes" id="UP000886520">
    <property type="component" value="Chromosome 17"/>
</dbReference>
<dbReference type="InterPro" id="IPR011990">
    <property type="entry name" value="TPR-like_helical_dom_sf"/>
</dbReference>
<dbReference type="Pfam" id="PF01535">
    <property type="entry name" value="PPR"/>
    <property type="match status" value="4"/>
</dbReference>
<evidence type="ECO:0000256" key="2">
    <source>
        <dbReference type="PROSITE-ProRule" id="PRU00708"/>
    </source>
</evidence>
<feature type="repeat" description="PPR" evidence="2">
    <location>
        <begin position="215"/>
        <end position="249"/>
    </location>
</feature>
<dbReference type="AlphaFoldDB" id="A0A9D4ZAF9"/>
<name>A0A9D4ZAF9_ADICA</name>
<dbReference type="PROSITE" id="PS51375">
    <property type="entry name" value="PPR"/>
    <property type="match status" value="4"/>
</dbReference>
<dbReference type="EMBL" id="JABFUD020000017">
    <property type="protein sequence ID" value="KAI5067734.1"/>
    <property type="molecule type" value="Genomic_DNA"/>
</dbReference>
<evidence type="ECO:0000313" key="4">
    <source>
        <dbReference type="Proteomes" id="UP000886520"/>
    </source>
</evidence>
<organism evidence="3 4">
    <name type="scientific">Adiantum capillus-veneris</name>
    <name type="common">Maidenhair fern</name>
    <dbReference type="NCBI Taxonomy" id="13818"/>
    <lineage>
        <taxon>Eukaryota</taxon>
        <taxon>Viridiplantae</taxon>
        <taxon>Streptophyta</taxon>
        <taxon>Embryophyta</taxon>
        <taxon>Tracheophyta</taxon>
        <taxon>Polypodiopsida</taxon>
        <taxon>Polypodiidae</taxon>
        <taxon>Polypodiales</taxon>
        <taxon>Pteridineae</taxon>
        <taxon>Pteridaceae</taxon>
        <taxon>Vittarioideae</taxon>
        <taxon>Adiantum</taxon>
    </lineage>
</organism>
<reference evidence="3" key="1">
    <citation type="submission" date="2021-01" db="EMBL/GenBank/DDBJ databases">
        <title>Adiantum capillus-veneris genome.</title>
        <authorList>
            <person name="Fang Y."/>
            <person name="Liao Q."/>
        </authorList>
    </citation>
    <scope>NUCLEOTIDE SEQUENCE</scope>
    <source>
        <strain evidence="3">H3</strain>
        <tissue evidence="3">Leaf</tissue>
    </source>
</reference>
<comment type="caution">
    <text evidence="3">The sequence shown here is derived from an EMBL/GenBank/DDBJ whole genome shotgun (WGS) entry which is preliminary data.</text>
</comment>
<dbReference type="GO" id="GO:0003723">
    <property type="term" value="F:RNA binding"/>
    <property type="evidence" value="ECO:0007669"/>
    <property type="project" value="InterPro"/>
</dbReference>
<feature type="repeat" description="PPR" evidence="2">
    <location>
        <begin position="417"/>
        <end position="451"/>
    </location>
</feature>